<accession>A0A165LG33</accession>
<dbReference type="Proteomes" id="UP000077266">
    <property type="component" value="Unassembled WGS sequence"/>
</dbReference>
<feature type="transmembrane region" description="Helical" evidence="2">
    <location>
        <begin position="53"/>
        <end position="74"/>
    </location>
</feature>
<dbReference type="OrthoDB" id="2982596at2759"/>
<evidence type="ECO:0000256" key="2">
    <source>
        <dbReference type="SAM" id="Phobius"/>
    </source>
</evidence>
<keyword evidence="2" id="KW-0812">Transmembrane</keyword>
<proteinExistence type="predicted"/>
<keyword evidence="5" id="KW-1185">Reference proteome</keyword>
<reference evidence="4 5" key="1">
    <citation type="journal article" date="2016" name="Mol. Biol. Evol.">
        <title>Comparative Genomics of Early-Diverging Mushroom-Forming Fungi Provides Insights into the Origins of Lignocellulose Decay Capabilities.</title>
        <authorList>
            <person name="Nagy L.G."/>
            <person name="Riley R."/>
            <person name="Tritt A."/>
            <person name="Adam C."/>
            <person name="Daum C."/>
            <person name="Floudas D."/>
            <person name="Sun H."/>
            <person name="Yadav J.S."/>
            <person name="Pangilinan J."/>
            <person name="Larsson K.H."/>
            <person name="Matsuura K."/>
            <person name="Barry K."/>
            <person name="Labutti K."/>
            <person name="Kuo R."/>
            <person name="Ohm R.A."/>
            <person name="Bhattacharya S.S."/>
            <person name="Shirouzu T."/>
            <person name="Yoshinaga Y."/>
            <person name="Martin F.M."/>
            <person name="Grigoriev I.V."/>
            <person name="Hibbett D.S."/>
        </authorList>
    </citation>
    <scope>NUCLEOTIDE SEQUENCE [LARGE SCALE GENOMIC DNA]</scope>
    <source>
        <strain evidence="4 5">HHB12029</strain>
    </source>
</reference>
<dbReference type="Pfam" id="PF20151">
    <property type="entry name" value="DUF6533"/>
    <property type="match status" value="1"/>
</dbReference>
<keyword evidence="2" id="KW-1133">Transmembrane helix</keyword>
<dbReference type="InParanoid" id="A0A165LG33"/>
<feature type="region of interest" description="Disordered" evidence="1">
    <location>
        <begin position="287"/>
        <end position="309"/>
    </location>
</feature>
<feature type="domain" description="DUF6533" evidence="3">
    <location>
        <begin position="19"/>
        <end position="64"/>
    </location>
</feature>
<gene>
    <name evidence="4" type="ORF">EXIGLDRAFT_729889</name>
</gene>
<feature type="transmembrane region" description="Helical" evidence="2">
    <location>
        <begin position="120"/>
        <end position="143"/>
    </location>
</feature>
<evidence type="ECO:0000313" key="4">
    <source>
        <dbReference type="EMBL" id="KZV97790.1"/>
    </source>
</evidence>
<dbReference type="EMBL" id="KV425926">
    <property type="protein sequence ID" value="KZV97790.1"/>
    <property type="molecule type" value="Genomic_DNA"/>
</dbReference>
<keyword evidence="2" id="KW-0472">Membrane</keyword>
<organism evidence="4 5">
    <name type="scientific">Exidia glandulosa HHB12029</name>
    <dbReference type="NCBI Taxonomy" id="1314781"/>
    <lineage>
        <taxon>Eukaryota</taxon>
        <taxon>Fungi</taxon>
        <taxon>Dikarya</taxon>
        <taxon>Basidiomycota</taxon>
        <taxon>Agaricomycotina</taxon>
        <taxon>Agaricomycetes</taxon>
        <taxon>Auriculariales</taxon>
        <taxon>Exidiaceae</taxon>
        <taxon>Exidia</taxon>
    </lineage>
</organism>
<evidence type="ECO:0000259" key="3">
    <source>
        <dbReference type="Pfam" id="PF20151"/>
    </source>
</evidence>
<sequence length="324" mass="36389">MASTSQVVHGAGTPTPTGYLQVACTAWFLYDWALTIEDEIDYIWRRRWTFTKVLYILIRLTTLVLLGAETAQYVFLENLSKSQCDIFSWALAIATAVVIVEVDIVLQLRVYVMYQRSRRILWTNAALCVLNVACAAIILVFFFSETQFVAVPPWIQGSCYDVRSEALGAVWVAPLCYELYLTLLTVHKLVRDYRLFGRMEEQSSLLSVLVRDSVVYFILLVVVVALNVVFWAGTRITPGDSAVNLIHSAGGIGGTRIILSMREAALRPISVINDTALSTTFEMHAMKRASRRSRDQRTTEDNAISPRSNTVVDHENDEVVIIAP</sequence>
<dbReference type="AlphaFoldDB" id="A0A165LG33"/>
<dbReference type="InterPro" id="IPR045340">
    <property type="entry name" value="DUF6533"/>
</dbReference>
<evidence type="ECO:0000313" key="5">
    <source>
        <dbReference type="Proteomes" id="UP000077266"/>
    </source>
</evidence>
<name>A0A165LG33_EXIGL</name>
<protein>
    <recommendedName>
        <fullName evidence="3">DUF6533 domain-containing protein</fullName>
    </recommendedName>
</protein>
<evidence type="ECO:0000256" key="1">
    <source>
        <dbReference type="SAM" id="MobiDB-lite"/>
    </source>
</evidence>
<feature type="transmembrane region" description="Helical" evidence="2">
    <location>
        <begin position="214"/>
        <end position="232"/>
    </location>
</feature>
<feature type="transmembrane region" description="Helical" evidence="2">
    <location>
        <begin position="86"/>
        <end position="108"/>
    </location>
</feature>